<dbReference type="Gene3D" id="2.10.50.10">
    <property type="entry name" value="Tumor Necrosis Factor Receptor, subunit A, domain 2"/>
    <property type="match status" value="2"/>
</dbReference>
<organism evidence="2 3">
    <name type="scientific">Eimeria mitis</name>
    <dbReference type="NCBI Taxonomy" id="44415"/>
    <lineage>
        <taxon>Eukaryota</taxon>
        <taxon>Sar</taxon>
        <taxon>Alveolata</taxon>
        <taxon>Apicomplexa</taxon>
        <taxon>Conoidasida</taxon>
        <taxon>Coccidia</taxon>
        <taxon>Eucoccidiorida</taxon>
        <taxon>Eimeriorina</taxon>
        <taxon>Eimeriidae</taxon>
        <taxon>Eimeria</taxon>
    </lineage>
</organism>
<dbReference type="OrthoDB" id="345093at2759"/>
<evidence type="ECO:0008006" key="4">
    <source>
        <dbReference type="Google" id="ProtNLM"/>
    </source>
</evidence>
<feature type="region of interest" description="Disordered" evidence="1">
    <location>
        <begin position="1"/>
        <end position="24"/>
    </location>
</feature>
<dbReference type="InterPro" id="IPR009030">
    <property type="entry name" value="Growth_fac_rcpt_cys_sf"/>
</dbReference>
<dbReference type="SMART" id="SM01411">
    <property type="entry name" value="Ephrin_rec_like"/>
    <property type="match status" value="9"/>
</dbReference>
<accession>U6KI75</accession>
<dbReference type="PANTHER" id="PTHR46104">
    <property type="entry name" value="GENE 9195-RELATED-RELATED"/>
    <property type="match status" value="1"/>
</dbReference>
<gene>
    <name evidence="2" type="ORF">EMH_0045710</name>
</gene>
<evidence type="ECO:0000256" key="1">
    <source>
        <dbReference type="SAM" id="MobiDB-lite"/>
    </source>
</evidence>
<dbReference type="PANTHER" id="PTHR46104:SF1">
    <property type="entry name" value="GENE 9195-RELATED"/>
    <property type="match status" value="1"/>
</dbReference>
<sequence length="606" mass="62491">MQGTKSPIKCKAGTVNPKTGQGDPSACVPVSAGQYASKDGLSQAEGPCAEGYQEGARSEEECDKCPQGYYCEESATPKKCPEGHYCELGTVEPKKCPAGTFSKTTGNASVYDCTDCPPGKYCDSEGLPQPSGPCRAGYLCYKRATTDQPTDGVTGELCTPGGYCKQQGATTKSYCPRGKYNPNRGGSTSDDCEECPPGYFCTGSDSTEPDGQQYVAAVGHYAAPGSSSQTKCPAGTFGPHEGLAECYLCASGWMTLSEGGSQCEPCSVGAYCPDEGTSYPQLCPVGTYRSGGYGSSVSSCHQCPPHKACPTTGDSGKTLQDCEQGYYCIFGSSSTRPSKDDPHYDKKKAGPCLPGMYCPGAEIPSPCPRGKLGLSEGQVSESECTACPAGKVCEDLGGLDSSPCPEGFFCQQGTATAERTANLCPTGKFCPVGSVAGEDCSPGTYAPFRGMAECLTCPAGYLCKDPVLNFDQQSCPKGHFCPAVDEAGIQSCPGGKFSNPGSVADADCKSCPVGYYCPESSSTPIPCKGGTLCNQGGQREPADSCPQGMYCEAGTAEYIQLNAQQCPAGSYCPGGSSAPIACPMGTFGDTPGAGSDSDCAQCPEGR</sequence>
<evidence type="ECO:0000313" key="3">
    <source>
        <dbReference type="Proteomes" id="UP000030744"/>
    </source>
</evidence>
<protein>
    <recommendedName>
        <fullName evidence="4">GCC2 and GCC3 domain-containing protein</fullName>
    </recommendedName>
</protein>
<dbReference type="EMBL" id="HG735436">
    <property type="protein sequence ID" value="CDJ35942.1"/>
    <property type="molecule type" value="Genomic_DNA"/>
</dbReference>
<dbReference type="RefSeq" id="XP_037878231.1">
    <property type="nucleotide sequence ID" value="XM_038022377.1"/>
</dbReference>
<dbReference type="Proteomes" id="UP000030744">
    <property type="component" value="Unassembled WGS sequence"/>
</dbReference>
<name>U6KI75_9EIME</name>
<keyword evidence="3" id="KW-1185">Reference proteome</keyword>
<reference evidence="2" key="2">
    <citation type="submission" date="2013-10" db="EMBL/GenBank/DDBJ databases">
        <authorList>
            <person name="Aslett M."/>
        </authorList>
    </citation>
    <scope>NUCLEOTIDE SEQUENCE [LARGE SCALE GENOMIC DNA]</scope>
    <source>
        <strain evidence="2">Houghton</strain>
    </source>
</reference>
<dbReference type="SUPFAM" id="SSF57184">
    <property type="entry name" value="Growth factor receptor domain"/>
    <property type="match status" value="4"/>
</dbReference>
<evidence type="ECO:0000313" key="2">
    <source>
        <dbReference type="EMBL" id="CDJ35942.1"/>
    </source>
</evidence>
<dbReference type="GeneID" id="60404049"/>
<dbReference type="VEuPathDB" id="ToxoDB:EMH_0045710"/>
<dbReference type="AlphaFoldDB" id="U6KI75"/>
<reference evidence="2" key="1">
    <citation type="submission" date="2013-10" db="EMBL/GenBank/DDBJ databases">
        <title>Genomic analysis of the causative agents of coccidiosis in chickens.</title>
        <authorList>
            <person name="Reid A.J."/>
            <person name="Blake D."/>
            <person name="Billington K."/>
            <person name="Browne H."/>
            <person name="Dunn M."/>
            <person name="Hung S."/>
            <person name="Kawahara F."/>
            <person name="Miranda-Saavedra D."/>
            <person name="Mourier T."/>
            <person name="Nagra H."/>
            <person name="Otto T.D."/>
            <person name="Rawlings N."/>
            <person name="Sanchez A."/>
            <person name="Sanders M."/>
            <person name="Subramaniam C."/>
            <person name="Tay Y."/>
            <person name="Dear P."/>
            <person name="Doerig C."/>
            <person name="Gruber A."/>
            <person name="Parkinson J."/>
            <person name="Shirley M."/>
            <person name="Wan K.L."/>
            <person name="Berriman M."/>
            <person name="Tomley F."/>
            <person name="Pain A."/>
        </authorList>
    </citation>
    <scope>NUCLEOTIDE SEQUENCE [LARGE SCALE GENOMIC DNA]</scope>
    <source>
        <strain evidence="2">Houghton</strain>
    </source>
</reference>
<proteinExistence type="predicted"/>